<dbReference type="PROSITE" id="PS00232">
    <property type="entry name" value="CADHERIN_1"/>
    <property type="match status" value="9"/>
</dbReference>
<keyword evidence="2 12" id="KW-0812">Transmembrane</keyword>
<feature type="region of interest" description="Disordered" evidence="11">
    <location>
        <begin position="2556"/>
        <end position="2620"/>
    </location>
</feature>
<evidence type="ECO:0000256" key="3">
    <source>
        <dbReference type="ARBA" id="ARBA00022729"/>
    </source>
</evidence>
<keyword evidence="8 12" id="KW-0472">Membrane</keyword>
<comment type="subcellular location">
    <subcellularLocation>
        <location evidence="1">Membrane</location>
        <topology evidence="1">Single-pass membrane protein</topology>
    </subcellularLocation>
</comment>
<evidence type="ECO:0000256" key="4">
    <source>
        <dbReference type="ARBA" id="ARBA00022737"/>
    </source>
</evidence>
<dbReference type="SMART" id="SM00112">
    <property type="entry name" value="CA"/>
    <property type="match status" value="21"/>
</dbReference>
<reference evidence="15" key="1">
    <citation type="journal article" date="2002" name="Science">
        <title>The draft genome of Ciona intestinalis: insights into chordate and vertebrate origins.</title>
        <authorList>
            <person name="Dehal P."/>
            <person name="Satou Y."/>
            <person name="Campbell R.K."/>
            <person name="Chapman J."/>
            <person name="Degnan B."/>
            <person name="De Tomaso A."/>
            <person name="Davidson B."/>
            <person name="Di Gregorio A."/>
            <person name="Gelpke M."/>
            <person name="Goodstein D.M."/>
            <person name="Harafuji N."/>
            <person name="Hastings K.E."/>
            <person name="Ho I."/>
            <person name="Hotta K."/>
            <person name="Huang W."/>
            <person name="Kawashima T."/>
            <person name="Lemaire P."/>
            <person name="Martinez D."/>
            <person name="Meinertzhagen I.A."/>
            <person name="Necula S."/>
            <person name="Nonaka M."/>
            <person name="Putnam N."/>
            <person name="Rash S."/>
            <person name="Saiga H."/>
            <person name="Satake M."/>
            <person name="Terry A."/>
            <person name="Yamada L."/>
            <person name="Wang H.G."/>
            <person name="Awazu S."/>
            <person name="Azumi K."/>
            <person name="Boore J."/>
            <person name="Branno M."/>
            <person name="Chin-Bow S."/>
            <person name="DeSantis R."/>
            <person name="Doyle S."/>
            <person name="Francino P."/>
            <person name="Keys D.N."/>
            <person name="Haga S."/>
            <person name="Hayashi H."/>
            <person name="Hino K."/>
            <person name="Imai K.S."/>
            <person name="Inaba K."/>
            <person name="Kano S."/>
            <person name="Kobayashi K."/>
            <person name="Kobayashi M."/>
            <person name="Lee B.I."/>
            <person name="Makabe K.W."/>
            <person name="Manohar C."/>
            <person name="Matassi G."/>
            <person name="Medina M."/>
            <person name="Mochizuki Y."/>
            <person name="Mount S."/>
            <person name="Morishita T."/>
            <person name="Miura S."/>
            <person name="Nakayama A."/>
            <person name="Nishizaka S."/>
            <person name="Nomoto H."/>
            <person name="Ohta F."/>
            <person name="Oishi K."/>
            <person name="Rigoutsos I."/>
            <person name="Sano M."/>
            <person name="Sasaki A."/>
            <person name="Sasakura Y."/>
            <person name="Shoguchi E."/>
            <person name="Shin-i T."/>
            <person name="Spagnuolo A."/>
            <person name="Stainier D."/>
            <person name="Suzuki M.M."/>
            <person name="Tassy O."/>
            <person name="Takatori N."/>
            <person name="Tokuoka M."/>
            <person name="Yagi K."/>
            <person name="Yoshizaki F."/>
            <person name="Wada S."/>
            <person name="Zhang C."/>
            <person name="Hyatt P.D."/>
            <person name="Larimer F."/>
            <person name="Detter C."/>
            <person name="Doggett N."/>
            <person name="Glavina T."/>
            <person name="Hawkins T."/>
            <person name="Richardson P."/>
            <person name="Lucas S."/>
            <person name="Kohara Y."/>
            <person name="Levine M."/>
            <person name="Satoh N."/>
            <person name="Rokhsar D.S."/>
        </authorList>
    </citation>
    <scope>NUCLEOTIDE SEQUENCE [LARGE SCALE GENOMIC DNA]</scope>
</reference>
<feature type="region of interest" description="Disordered" evidence="11">
    <location>
        <begin position="2292"/>
        <end position="2418"/>
    </location>
</feature>
<feature type="domain" description="Cadherin" evidence="13">
    <location>
        <begin position="1706"/>
        <end position="1812"/>
    </location>
</feature>
<feature type="domain" description="Cadherin" evidence="13">
    <location>
        <begin position="948"/>
        <end position="1052"/>
    </location>
</feature>
<feature type="domain" description="Cadherin" evidence="13">
    <location>
        <begin position="2041"/>
        <end position="2153"/>
    </location>
</feature>
<feature type="domain" description="Cadherin" evidence="13">
    <location>
        <begin position="1926"/>
        <end position="2040"/>
    </location>
</feature>
<sequence length="2620" mass="285098">YVINVDRNDDVGTPVTQLSATDDDDVTGNGYGRVSFVVTSGNDDLLFDVDANTGHVSVAKPLTGRGVGSIYEIQVTAVDGGGLSSDVDASVVISIVDGSGTGGAVFTQSRYLFRASEDADISDVLGRVSAAAEDGGSVTYFIRHDPPRSSWFAVRSNGDVIVTSQMDREVFSTVSFQVIASSGTPPIFGFAMVTVEISDVNDNAPHFLSSTEGALGSVTIPYTTLVGGKVHSVVAVDDDQGRNGQVNTFGILYMGGGCFCVVDENTGVITLSRELPQHTTDYSLNIEAYDEGEPPQVTQANLLIHTTAPDVNCPVFPAAFRFSVAESTPLSKSNIQATTINSTAKIAYFIQSSSSSFIFSIFSNGSLYLNKPLDHETQDFYTFKVKILKYSLHLYSCYVNADVTIDVTDVNDNSPIFTKQTYKFSIEENLAGGSEVGIVSATDVDANDDVFYTFAVDSNKFSINRATGVVTTLVPLDHDIIKEHSLLVQASDGKHLAESMLRITVNDINDNSPQFLMTSSEHLAVVSVDSEIDSGSWVASLKAADKDSNLNGQVSYTMTSQDNQMFRIDGNTGSIMVNTALLTVRQGLYTVHVNAQDQGSPSRHESAILQSTLPQIRVRTSSDNPAEFDQNKFVFCPIESSNPGSILGTVTFIHSFITTFPQYEIVSSNDGSVFHVNKTTGEVMLLQRLDFEARPQYLFQVEKKESNDVTKILSAQINLRDVNDHTPQFASGSMIFGVEENTRIGKEVYRFHATDHDSGINGQLTFTLVSQSPSSVFRMNRETGELIVDAGIDREDVDQYILVVNVTDGSLTSPLFSSASAHVIVRDVNDNAPRFIGRHVTFVAEDEPVGFPISQISAEDADAGTNGRVVYSIVSVTSDIGRSIEEMSYFHVDPNTGVLTVAKQLDYERSKTHFINVSASDLAPQPQTTYQMFTIHVTDVNDIAPHFERETYEAEVIEGQSIGTIVTRVTALDEDSGENGIVTYELQPSSETEAFLIDPTNGVITLTMELDRENKSSYRLTVFAQDNSFPVLYDWCTVVVTLIDINDNTPQFSPLDGTRQPPLLARLEIPEHMDGPQVVHTIAASDDDAGDNGRVTYSISGGNIGGDFSLNPSSGELSITRRLDRESTSSYQLQVVASDNGEPVRSASGLIDITVLDWNDNDPQFTETAYSGQVEEGLTKGQYVLTVRATDADIGLNGEVSYFISTTATESNVLSGQFSVDTMTGVLTTSTTLDREVKGSYNFFVTAVDAAPYGPRSSMVPVTITVTDVNDNPPVFDESLILVNISRSISPGMEVARVRATDADSGLYGEVTYRFGNSSANQTLFEIDRVHGNIRMRESIPSNFPAQSSLMVIASDGGVRPLQTSAVVQITIIGEPINFAFLEFDEMSYEVSMSETVQKGHRVTAVRAALRGATSGGHTIIYDLHSGNEDNAFVMSQDGEIRVNKPNLLDFETEPNIRLIVSASVAGGGLFSAIHGYATVYIQLQDENDNSPRFTQDIYSIRVWEDQQPGIFVMPVLATDADSENNGWVRYFISSGNLDNSFELEPVTGYLKTRLKLDREVHEHYILHVNAMDQGDTVRRTGSCTVSIQVVDINDHSPTLNVPSGPLLVSEDTAVGSHITTVTANDRDASPIISFSFPRGGNPGSHFSIDRNDGKIYLNKALDFEIIENFSITVQASDVGLNVTHNVSEELYVVVTDVNDNSPVFRQQSYHTLLPELSPPHSHVITVEATDLDSGENGRITYRLDNVLPNKPIFVIDPDTGEITTNKSEALNPQSSVFNLEIEAFDHGVPPRVQSVSVRVQITDVNNNPPTFSRSQYEASVSESASRDFSIINVTATDADYSRDNNVIMYRIISGNTGGAFKIRTLNGPGKQTLGELCVAGDLDRETTDRYFLIVAAIDQGTPSLSSNATVVINVRDVNDNRPRFNKTSYYGRVAENRIGEAPGPPKPVLQLYAEEDDLNSDFKFKIIAGNDDNAFELSDCDPPTGDCAMLVAKYVDYEIQSHYELTVQVWDDRNSLLAKSSIVGVTVDIDDVNEYAPKFTILFKQVKVEENTRANTTIFILVADDKDGGRFGHVIYNVTSGRARSSASSCVGNRDIFRVNPDTGEVYATQDLDFEVCSQYFFYVTATDEAGDSVMIPVSIEVEAVDEYAPVFNIDDVMGYRFQVPYGSPERYVVGQVNATDDDVGADGDVRYFLEDSSTGHGYVINATSGVIRLSEAVVNGNAKILRVSARSTHRKTITHVTVEITGTPIIPPEAQVLSIVFGVIAGIACVIVLILLGKHCYNKRAYRERNKADTATSKTPSRSPAESDAKSFYDVSSPHDTSPTSATQTRGKPMNGVHRNGLHEPTHTGNDGSAEDEEVLRINSTSPSSGQQSSSASLIHDRKDRVPDSGIQQDIDRSSTDTPTAPLSKEVNRPQSVESIHEFGEEGGGEDVLVTMPPIRGAEPPPPANFNLDDRHRRAVLHASLGVLKESPAQTSPPFPNPGDWRPDYQPLSSVFSEIARLREESNAIRHAAALQPPPLLTAVPHQGTEIAAPVPLSNANSFDMSPVSLPRSPISHESSFTSPAMSPSVSPSLTPITTHTPSPYTNVITPSFGVKVTRSKSDETNLSSERPERILHV</sequence>
<evidence type="ECO:0000256" key="12">
    <source>
        <dbReference type="SAM" id="Phobius"/>
    </source>
</evidence>
<dbReference type="InterPro" id="IPR039808">
    <property type="entry name" value="Cadherin"/>
</dbReference>
<reference evidence="14" key="3">
    <citation type="submission" date="2025-08" db="UniProtKB">
        <authorList>
            <consortium name="Ensembl"/>
        </authorList>
    </citation>
    <scope>IDENTIFICATION</scope>
</reference>
<feature type="domain" description="Cadherin" evidence="13">
    <location>
        <begin position="418"/>
        <end position="515"/>
    </location>
</feature>
<keyword evidence="5 10" id="KW-0106">Calcium</keyword>
<feature type="compositionally biased region" description="Basic and acidic residues" evidence="11">
    <location>
        <begin position="2602"/>
        <end position="2620"/>
    </location>
</feature>
<dbReference type="STRING" id="7719.ENSCINP00000012277"/>
<evidence type="ECO:0000313" key="15">
    <source>
        <dbReference type="Proteomes" id="UP000008144"/>
    </source>
</evidence>
<dbReference type="Proteomes" id="UP000008144">
    <property type="component" value="Chromosome 2"/>
</dbReference>
<keyword evidence="7 12" id="KW-1133">Transmembrane helix</keyword>
<feature type="domain" description="Cadherin" evidence="13">
    <location>
        <begin position="1813"/>
        <end position="1925"/>
    </location>
</feature>
<evidence type="ECO:0000256" key="6">
    <source>
        <dbReference type="ARBA" id="ARBA00022889"/>
    </source>
</evidence>
<evidence type="ECO:0000256" key="11">
    <source>
        <dbReference type="SAM" id="MobiDB-lite"/>
    </source>
</evidence>
<keyword evidence="4" id="KW-0677">Repeat</keyword>
<evidence type="ECO:0000256" key="8">
    <source>
        <dbReference type="ARBA" id="ARBA00023136"/>
    </source>
</evidence>
<accession>F6YY38</accession>
<feature type="domain" description="Cadherin" evidence="13">
    <location>
        <begin position="1277"/>
        <end position="1384"/>
    </location>
</feature>
<dbReference type="Pfam" id="PF00028">
    <property type="entry name" value="Cadherin"/>
    <property type="match status" value="15"/>
</dbReference>
<dbReference type="GeneTree" id="ENSGT00940000163878"/>
<evidence type="ECO:0000313" key="14">
    <source>
        <dbReference type="Ensembl" id="ENSCINP00000012277.3"/>
    </source>
</evidence>
<evidence type="ECO:0000256" key="9">
    <source>
        <dbReference type="ARBA" id="ARBA00023180"/>
    </source>
</evidence>
<feature type="domain" description="Cadherin" evidence="13">
    <location>
        <begin position="730"/>
        <end position="835"/>
    </location>
</feature>
<keyword evidence="9" id="KW-0325">Glycoprotein</keyword>
<evidence type="ECO:0000256" key="7">
    <source>
        <dbReference type="ARBA" id="ARBA00022989"/>
    </source>
</evidence>
<proteinExistence type="predicted"/>
<dbReference type="OMA" id="IVICVCM"/>
<dbReference type="InParanoid" id="F6YY38"/>
<feature type="domain" description="Cadherin" evidence="13">
    <location>
        <begin position="1"/>
        <end position="106"/>
    </location>
</feature>
<evidence type="ECO:0000256" key="5">
    <source>
        <dbReference type="ARBA" id="ARBA00022837"/>
    </source>
</evidence>
<feature type="transmembrane region" description="Helical" evidence="12">
    <location>
        <begin position="2258"/>
        <end position="2279"/>
    </location>
</feature>
<keyword evidence="6" id="KW-0130">Cell adhesion</keyword>
<name>F6YY38_CIOIN</name>
<dbReference type="Gene3D" id="2.60.40.60">
    <property type="entry name" value="Cadherins"/>
    <property type="match status" value="21"/>
</dbReference>
<dbReference type="EMBL" id="EAAA01001458">
    <property type="status" value="NOT_ANNOTATED_CDS"/>
    <property type="molecule type" value="Genomic_DNA"/>
</dbReference>
<dbReference type="FunFam" id="2.60.40.60:FF:000106">
    <property type="entry name" value="FAT atypical cadherin 4"/>
    <property type="match status" value="4"/>
</dbReference>
<feature type="domain" description="Cadherin" evidence="13">
    <location>
        <begin position="1495"/>
        <end position="1600"/>
    </location>
</feature>
<dbReference type="GO" id="GO:0007156">
    <property type="term" value="P:homophilic cell adhesion via plasma membrane adhesion molecules"/>
    <property type="evidence" value="ECO:0007669"/>
    <property type="project" value="InterPro"/>
</dbReference>
<feature type="compositionally biased region" description="Polar residues" evidence="11">
    <location>
        <begin position="2320"/>
        <end position="2332"/>
    </location>
</feature>
<protein>
    <recommendedName>
        <fullName evidence="13">Cadherin domain-containing protein</fullName>
    </recommendedName>
</protein>
<dbReference type="Ensembl" id="ENSCINT00000012277.3">
    <property type="protein sequence ID" value="ENSCINP00000012277.3"/>
    <property type="gene ID" value="ENSCING00000005946.3"/>
</dbReference>
<dbReference type="CDD" id="cd11304">
    <property type="entry name" value="Cadherin_repeat"/>
    <property type="match status" value="20"/>
</dbReference>
<feature type="compositionally biased region" description="Low complexity" evidence="11">
    <location>
        <begin position="2366"/>
        <end position="2379"/>
    </location>
</feature>
<feature type="compositionally biased region" description="Polar residues" evidence="11">
    <location>
        <begin position="2295"/>
        <end position="2306"/>
    </location>
</feature>
<feature type="domain" description="Cadherin" evidence="13">
    <location>
        <begin position="1166"/>
        <end position="1276"/>
    </location>
</feature>
<feature type="domain" description="Cadherin" evidence="13">
    <location>
        <begin position="520"/>
        <end position="628"/>
    </location>
</feature>
<evidence type="ECO:0000256" key="2">
    <source>
        <dbReference type="ARBA" id="ARBA00022692"/>
    </source>
</evidence>
<dbReference type="InterPro" id="IPR002126">
    <property type="entry name" value="Cadherin-like_dom"/>
</dbReference>
<dbReference type="FunFam" id="2.60.40.60:FF:000279">
    <property type="entry name" value="Protocadherin-16, putative"/>
    <property type="match status" value="5"/>
</dbReference>
<feature type="domain" description="Cadherin" evidence="13">
    <location>
        <begin position="1385"/>
        <end position="1494"/>
    </location>
</feature>
<feature type="domain" description="Cadherin" evidence="13">
    <location>
        <begin position="107"/>
        <end position="207"/>
    </location>
</feature>
<evidence type="ECO:0000259" key="13">
    <source>
        <dbReference type="PROSITE" id="PS50268"/>
    </source>
</evidence>
<feature type="compositionally biased region" description="Polar residues" evidence="11">
    <location>
        <begin position="2558"/>
        <end position="2592"/>
    </location>
</feature>
<dbReference type="InterPro" id="IPR020894">
    <property type="entry name" value="Cadherin_CS"/>
</dbReference>
<dbReference type="PRINTS" id="PR00205">
    <property type="entry name" value="CADHERIN"/>
</dbReference>
<dbReference type="InterPro" id="IPR015919">
    <property type="entry name" value="Cadherin-like_sf"/>
</dbReference>
<dbReference type="GO" id="GO:0007163">
    <property type="term" value="P:establishment or maintenance of cell polarity"/>
    <property type="evidence" value="ECO:0007669"/>
    <property type="project" value="UniProtKB-ARBA"/>
</dbReference>
<dbReference type="PANTHER" id="PTHR24027">
    <property type="entry name" value="CADHERIN-23"/>
    <property type="match status" value="1"/>
</dbReference>
<keyword evidence="15" id="KW-1185">Reference proteome</keyword>
<evidence type="ECO:0000256" key="1">
    <source>
        <dbReference type="ARBA" id="ARBA00004167"/>
    </source>
</evidence>
<feature type="domain" description="Cadherin" evidence="13">
    <location>
        <begin position="212"/>
        <end position="316"/>
    </location>
</feature>
<dbReference type="FunCoup" id="F6YY38">
    <property type="interactions" value="4"/>
</dbReference>
<organism evidence="14 15">
    <name type="scientific">Ciona intestinalis</name>
    <name type="common">Transparent sea squirt</name>
    <name type="synonym">Ascidia intestinalis</name>
    <dbReference type="NCBI Taxonomy" id="7719"/>
    <lineage>
        <taxon>Eukaryota</taxon>
        <taxon>Metazoa</taxon>
        <taxon>Chordata</taxon>
        <taxon>Tunicata</taxon>
        <taxon>Ascidiacea</taxon>
        <taxon>Phlebobranchia</taxon>
        <taxon>Cionidae</taxon>
        <taxon>Ciona</taxon>
    </lineage>
</organism>
<dbReference type="GO" id="GO:0005911">
    <property type="term" value="C:cell-cell junction"/>
    <property type="evidence" value="ECO:0000318"/>
    <property type="project" value="GO_Central"/>
</dbReference>
<feature type="domain" description="Cadherin" evidence="13">
    <location>
        <begin position="316"/>
        <end position="417"/>
    </location>
</feature>
<dbReference type="FunFam" id="2.60.40.60:FF:000092">
    <property type="entry name" value="Protocadherin 8"/>
    <property type="match status" value="1"/>
</dbReference>
<reference evidence="14" key="2">
    <citation type="journal article" date="2008" name="Genome Biol.">
        <title>Improved genome assembly and evidence-based global gene model set for the chordate Ciona intestinalis: new insight into intron and operon populations.</title>
        <authorList>
            <person name="Satou Y."/>
            <person name="Mineta K."/>
            <person name="Ogasawara M."/>
            <person name="Sasakura Y."/>
            <person name="Shoguchi E."/>
            <person name="Ueno K."/>
            <person name="Yamada L."/>
            <person name="Matsumoto J."/>
            <person name="Wasserscheid J."/>
            <person name="Dewar K."/>
            <person name="Wiley G.B."/>
            <person name="Macmil S.L."/>
            <person name="Roe B.A."/>
            <person name="Zeller R.W."/>
            <person name="Hastings K.E."/>
            <person name="Lemaire P."/>
            <person name="Lindquist E."/>
            <person name="Endo T."/>
            <person name="Hotta K."/>
            <person name="Inaba K."/>
        </authorList>
    </citation>
    <scope>NUCLEOTIDE SEQUENCE [LARGE SCALE GENOMIC DNA]</scope>
    <source>
        <strain evidence="14">wild type</strain>
    </source>
</reference>
<dbReference type="SUPFAM" id="SSF49313">
    <property type="entry name" value="Cadherin-like"/>
    <property type="match status" value="21"/>
</dbReference>
<dbReference type="HOGENOM" id="CLU_000265_0_0_1"/>
<dbReference type="FunFam" id="2.60.40.60:FF:000020">
    <property type="entry name" value="Dachsous cadherin-related 1b"/>
    <property type="match status" value="3"/>
</dbReference>
<keyword evidence="3" id="KW-0732">Signal</keyword>
<reference evidence="14" key="4">
    <citation type="submission" date="2025-09" db="UniProtKB">
        <authorList>
            <consortium name="Ensembl"/>
        </authorList>
    </citation>
    <scope>IDENTIFICATION</scope>
</reference>
<dbReference type="PROSITE" id="PS50268">
    <property type="entry name" value="CADHERIN_2"/>
    <property type="match status" value="20"/>
</dbReference>
<dbReference type="FunFam" id="2.60.40.60:FF:000116">
    <property type="entry name" value="Dachsous cadherin-related 2"/>
    <property type="match status" value="1"/>
</dbReference>
<dbReference type="GO" id="GO:0005886">
    <property type="term" value="C:plasma membrane"/>
    <property type="evidence" value="ECO:0007669"/>
    <property type="project" value="UniProtKB-SubCell"/>
</dbReference>
<feature type="domain" description="Cadherin" evidence="13">
    <location>
        <begin position="1061"/>
        <end position="1165"/>
    </location>
</feature>
<evidence type="ECO:0000256" key="10">
    <source>
        <dbReference type="PROSITE-ProRule" id="PRU00043"/>
    </source>
</evidence>
<feature type="domain" description="Cadherin" evidence="13">
    <location>
        <begin position="663"/>
        <end position="729"/>
    </location>
</feature>
<dbReference type="GO" id="GO:0098609">
    <property type="term" value="P:cell-cell adhesion"/>
    <property type="evidence" value="ECO:0000318"/>
    <property type="project" value="GO_Central"/>
</dbReference>
<feature type="domain" description="Cadherin" evidence="13">
    <location>
        <begin position="1609"/>
        <end position="1705"/>
    </location>
</feature>
<dbReference type="PANTHER" id="PTHR24027:SF422">
    <property type="entry name" value="CADHERIN DOMAIN-CONTAINING PROTEIN"/>
    <property type="match status" value="1"/>
</dbReference>
<dbReference type="GO" id="GO:0005509">
    <property type="term" value="F:calcium ion binding"/>
    <property type="evidence" value="ECO:0000318"/>
    <property type="project" value="GO_Central"/>
</dbReference>
<feature type="domain" description="Cadherin" evidence="13">
    <location>
        <begin position="843"/>
        <end position="947"/>
    </location>
</feature>